<keyword evidence="5" id="KW-1185">Reference proteome</keyword>
<keyword evidence="3" id="KW-0732">Signal</keyword>
<feature type="region of interest" description="Disordered" evidence="1">
    <location>
        <begin position="672"/>
        <end position="721"/>
    </location>
</feature>
<evidence type="ECO:0000313" key="4">
    <source>
        <dbReference type="EMBL" id="CAG9130582.1"/>
    </source>
</evidence>
<evidence type="ECO:0000256" key="3">
    <source>
        <dbReference type="SAM" id="SignalP"/>
    </source>
</evidence>
<feature type="signal peptide" evidence="3">
    <location>
        <begin position="1"/>
        <end position="22"/>
    </location>
</feature>
<accession>A0A8S4FPW8</accession>
<feature type="transmembrane region" description="Helical" evidence="2">
    <location>
        <begin position="767"/>
        <end position="786"/>
    </location>
</feature>
<dbReference type="EMBL" id="CAJHNJ030000042">
    <property type="protein sequence ID" value="CAG9130582.1"/>
    <property type="molecule type" value="Genomic_DNA"/>
</dbReference>
<protein>
    <submittedName>
        <fullName evidence="4">(diamondback moth) hypothetical protein</fullName>
    </submittedName>
</protein>
<feature type="region of interest" description="Disordered" evidence="1">
    <location>
        <begin position="571"/>
        <end position="602"/>
    </location>
</feature>
<feature type="region of interest" description="Disordered" evidence="1">
    <location>
        <begin position="418"/>
        <end position="437"/>
    </location>
</feature>
<feature type="region of interest" description="Disordered" evidence="1">
    <location>
        <begin position="353"/>
        <end position="409"/>
    </location>
</feature>
<feature type="region of interest" description="Disordered" evidence="1">
    <location>
        <begin position="291"/>
        <end position="323"/>
    </location>
</feature>
<organism evidence="4 5">
    <name type="scientific">Plutella xylostella</name>
    <name type="common">Diamondback moth</name>
    <name type="synonym">Plutella maculipennis</name>
    <dbReference type="NCBI Taxonomy" id="51655"/>
    <lineage>
        <taxon>Eukaryota</taxon>
        <taxon>Metazoa</taxon>
        <taxon>Ecdysozoa</taxon>
        <taxon>Arthropoda</taxon>
        <taxon>Hexapoda</taxon>
        <taxon>Insecta</taxon>
        <taxon>Pterygota</taxon>
        <taxon>Neoptera</taxon>
        <taxon>Endopterygota</taxon>
        <taxon>Lepidoptera</taxon>
        <taxon>Glossata</taxon>
        <taxon>Ditrysia</taxon>
        <taxon>Yponomeutoidea</taxon>
        <taxon>Plutellidae</taxon>
        <taxon>Plutella</taxon>
    </lineage>
</organism>
<name>A0A8S4FPW8_PLUXY</name>
<feature type="chain" id="PRO_5035883503" evidence="3">
    <location>
        <begin position="23"/>
        <end position="809"/>
    </location>
</feature>
<feature type="compositionally biased region" description="Basic and acidic residues" evidence="1">
    <location>
        <begin position="460"/>
        <end position="497"/>
    </location>
</feature>
<dbReference type="Proteomes" id="UP000653454">
    <property type="component" value="Unassembled WGS sequence"/>
</dbReference>
<feature type="compositionally biased region" description="Basic and acidic residues" evidence="1">
    <location>
        <begin position="631"/>
        <end position="659"/>
    </location>
</feature>
<feature type="compositionally biased region" description="Basic and acidic residues" evidence="1">
    <location>
        <begin position="577"/>
        <end position="602"/>
    </location>
</feature>
<reference evidence="4" key="1">
    <citation type="submission" date="2020-11" db="EMBL/GenBank/DDBJ databases">
        <authorList>
            <person name="Whiteford S."/>
        </authorList>
    </citation>
    <scope>NUCLEOTIDE SEQUENCE</scope>
</reference>
<comment type="caution">
    <text evidence="4">The sequence shown here is derived from an EMBL/GenBank/DDBJ whole genome shotgun (WGS) entry which is preliminary data.</text>
</comment>
<evidence type="ECO:0000313" key="5">
    <source>
        <dbReference type="Proteomes" id="UP000653454"/>
    </source>
</evidence>
<sequence>MHNWRLLLLALLAAAQPGPSESFTDRTLIDGRCSDGPLQQRDTRDSIYGARKLDQDHRLSREVVRDGRRDFQRYEARDTRLTSVERRVVDDRPARDSTRLTGSSFQVQDRVGADSRIAREVDARRVSNVRDRTREVSRERLSRYARDVRQDGRSSRESRQNELRHYRLFNDERISSRALREERNRVFTLSARNTVDRPEVTRARHEVARRSLSRDAFRSQLERIEARDQRMNMRGESRRDLRERRSLDRVLDATERRDIDSIRLSRTFNERRVAEDDRRFVRDARGYARREVMERSERSSMERSSEHRPTQNRETRRVNNRDLNRERFSEARVADERRSRSLELRAIHRERMESRNNDREARAFSRDARTAETQRRDTRRLMERDSEIRDQRSTRLSPSDVETRREDSRRINEREIRDSLRSMDRRQSRSNERLDLARERRAVTDRFTRSAERTPVVRSSDSRLSSEPERIREIRRSESRSTQRYDAVRDSRTRESRSFTGVQAQKVVTRRAIDRREVNTRDRLSNLAQESRRESRRTVERESRMVREERSDMQSRARLATVRDQRLDLTRNTRQTENTREVRNVRDDTRRDTSREAQRMIVRQERLPSDRRAIRSEDSRRMNTRMPANDRSIDTRRGNERNMRTSVRDANRRAELANERDSIRDTRIESRRVSRSERMTNAYRRVDSRRENERLSRDVSRRDVRTDERRDNQDMRVKREVPETRFEARNLKSLERDSIDLSGHRNSWDAVNEKGQMESHTIMNWQYLFYTLQGLYLGCVIVQMIGASDKNKMRSTGFWATTQKMLKVE</sequence>
<proteinExistence type="predicted"/>
<feature type="compositionally biased region" description="Basic and acidic residues" evidence="1">
    <location>
        <begin position="353"/>
        <end position="393"/>
    </location>
</feature>
<keyword evidence="2" id="KW-1133">Transmembrane helix</keyword>
<feature type="region of interest" description="Disordered" evidence="1">
    <location>
        <begin position="446"/>
        <end position="503"/>
    </location>
</feature>
<evidence type="ECO:0000256" key="1">
    <source>
        <dbReference type="SAM" id="MobiDB-lite"/>
    </source>
</evidence>
<gene>
    <name evidence="4" type="ORF">PLXY2_LOCUS9967</name>
</gene>
<evidence type="ECO:0000256" key="2">
    <source>
        <dbReference type="SAM" id="Phobius"/>
    </source>
</evidence>
<dbReference type="AlphaFoldDB" id="A0A8S4FPW8"/>
<feature type="region of interest" description="Disordered" evidence="1">
    <location>
        <begin position="519"/>
        <end position="557"/>
    </location>
</feature>
<keyword evidence="2" id="KW-0472">Membrane</keyword>
<keyword evidence="2" id="KW-0812">Transmembrane</keyword>
<feature type="region of interest" description="Disordered" evidence="1">
    <location>
        <begin position="629"/>
        <end position="659"/>
    </location>
</feature>